<organism evidence="1 2">
    <name type="scientific">Holothuria leucospilota</name>
    <name type="common">Black long sea cucumber</name>
    <name type="synonym">Mertensiothuria leucospilota</name>
    <dbReference type="NCBI Taxonomy" id="206669"/>
    <lineage>
        <taxon>Eukaryota</taxon>
        <taxon>Metazoa</taxon>
        <taxon>Echinodermata</taxon>
        <taxon>Eleutherozoa</taxon>
        <taxon>Echinozoa</taxon>
        <taxon>Holothuroidea</taxon>
        <taxon>Aspidochirotacea</taxon>
        <taxon>Aspidochirotida</taxon>
        <taxon>Holothuriidae</taxon>
        <taxon>Holothuria</taxon>
    </lineage>
</organism>
<evidence type="ECO:0000313" key="1">
    <source>
        <dbReference type="EMBL" id="KAJ8032200.1"/>
    </source>
</evidence>
<dbReference type="AlphaFoldDB" id="A0A9Q1BSY4"/>
<comment type="caution">
    <text evidence="1">The sequence shown here is derived from an EMBL/GenBank/DDBJ whole genome shotgun (WGS) entry which is preliminary data.</text>
</comment>
<accession>A0A9Q1BSY4</accession>
<dbReference type="Proteomes" id="UP001152320">
    <property type="component" value="Chromosome 12"/>
</dbReference>
<reference evidence="1" key="1">
    <citation type="submission" date="2021-10" db="EMBL/GenBank/DDBJ databases">
        <title>Tropical sea cucumber genome reveals ecological adaptation and Cuvierian tubules defense mechanism.</title>
        <authorList>
            <person name="Chen T."/>
        </authorList>
    </citation>
    <scope>NUCLEOTIDE SEQUENCE</scope>
    <source>
        <strain evidence="1">Nanhai2018</strain>
        <tissue evidence="1">Muscle</tissue>
    </source>
</reference>
<keyword evidence="2" id="KW-1185">Reference proteome</keyword>
<sequence length="88" mass="10032">MALPGVAEKSIDEDSRSVGADVIFEPWSSGTPDYVDTRSSVQRTIMRVTLFKFSYVSKKKKSPFRFTTLDMTEVQMKYVLQRVNSTLT</sequence>
<gene>
    <name evidence="1" type="ORF">HOLleu_25659</name>
</gene>
<evidence type="ECO:0000313" key="2">
    <source>
        <dbReference type="Proteomes" id="UP001152320"/>
    </source>
</evidence>
<name>A0A9Q1BSY4_HOLLE</name>
<protein>
    <submittedName>
        <fullName evidence="1">Uncharacterized protein</fullName>
    </submittedName>
</protein>
<proteinExistence type="predicted"/>
<dbReference type="EMBL" id="JAIZAY010000012">
    <property type="protein sequence ID" value="KAJ8032200.1"/>
    <property type="molecule type" value="Genomic_DNA"/>
</dbReference>